<dbReference type="GO" id="GO:0001875">
    <property type="term" value="F:lipopolysaccharide immune receptor activity"/>
    <property type="evidence" value="ECO:0007669"/>
    <property type="project" value="TreeGrafter"/>
</dbReference>
<dbReference type="InterPro" id="IPR035897">
    <property type="entry name" value="Toll_tir_struct_dom_sf"/>
</dbReference>
<evidence type="ECO:0000256" key="8">
    <source>
        <dbReference type="ARBA" id="ARBA00022692"/>
    </source>
</evidence>
<comment type="caution">
    <text evidence="23">The sequence shown here is derived from an EMBL/GenBank/DDBJ whole genome shotgun (WGS) entry which is preliminary data.</text>
</comment>
<evidence type="ECO:0000256" key="18">
    <source>
        <dbReference type="ARBA" id="ARBA00023198"/>
    </source>
</evidence>
<dbReference type="Gene3D" id="3.40.50.10140">
    <property type="entry name" value="Toll/interleukin-1 receptor homology (TIR) domain"/>
    <property type="match status" value="1"/>
</dbReference>
<dbReference type="SUPFAM" id="SSF52047">
    <property type="entry name" value="RNI-like"/>
    <property type="match status" value="1"/>
</dbReference>
<evidence type="ECO:0000256" key="3">
    <source>
        <dbReference type="ARBA" id="ARBA00004466"/>
    </source>
</evidence>
<gene>
    <name evidence="23" type="ORF">MGAL_10B003481</name>
</gene>
<evidence type="ECO:0000313" key="23">
    <source>
        <dbReference type="EMBL" id="VDI11248.1"/>
    </source>
</evidence>
<dbReference type="GO" id="GO:0046696">
    <property type="term" value="C:lipopolysaccharide receptor complex"/>
    <property type="evidence" value="ECO:0007669"/>
    <property type="project" value="TreeGrafter"/>
</dbReference>
<name>A0A8B6CXD1_MYTGA</name>
<dbReference type="OrthoDB" id="694479at2759"/>
<dbReference type="PANTHER" id="PTHR24365">
    <property type="entry name" value="TOLL-LIKE RECEPTOR"/>
    <property type="match status" value="1"/>
</dbReference>
<accession>A0A8B6CXD1</accession>
<comment type="subcellular location">
    <subcellularLocation>
        <location evidence="1">Cell membrane</location>
        <topology evidence="1">Single-pass type I membrane protein</topology>
    </subcellularLocation>
    <subcellularLocation>
        <location evidence="3">Cell projection</location>
        <location evidence="3">Ruffle</location>
    </subcellularLocation>
    <subcellularLocation>
        <location evidence="2">Early endosome</location>
    </subcellularLocation>
</comment>
<evidence type="ECO:0000256" key="14">
    <source>
        <dbReference type="ARBA" id="ARBA00022989"/>
    </source>
</evidence>
<dbReference type="GO" id="GO:0032497">
    <property type="term" value="P:detection of lipopolysaccharide"/>
    <property type="evidence" value="ECO:0007669"/>
    <property type="project" value="TreeGrafter"/>
</dbReference>
<dbReference type="Pfam" id="PF01582">
    <property type="entry name" value="TIR"/>
    <property type="match status" value="1"/>
</dbReference>
<evidence type="ECO:0000256" key="2">
    <source>
        <dbReference type="ARBA" id="ARBA00004412"/>
    </source>
</evidence>
<evidence type="ECO:0000259" key="22">
    <source>
        <dbReference type="PROSITE" id="PS50104"/>
    </source>
</evidence>
<dbReference type="GO" id="GO:0001726">
    <property type="term" value="C:ruffle"/>
    <property type="evidence" value="ECO:0007669"/>
    <property type="project" value="UniProtKB-SubCell"/>
</dbReference>
<evidence type="ECO:0000256" key="5">
    <source>
        <dbReference type="ARBA" id="ARBA00022475"/>
    </source>
</evidence>
<evidence type="ECO:0000256" key="13">
    <source>
        <dbReference type="ARBA" id="ARBA00022859"/>
    </source>
</evidence>
<reference evidence="23" key="1">
    <citation type="submission" date="2018-11" db="EMBL/GenBank/DDBJ databases">
        <authorList>
            <person name="Alioto T."/>
            <person name="Alioto T."/>
        </authorList>
    </citation>
    <scope>NUCLEOTIDE SEQUENCE</scope>
</reference>
<dbReference type="GO" id="GO:0001530">
    <property type="term" value="F:lipopolysaccharide binding"/>
    <property type="evidence" value="ECO:0007669"/>
    <property type="project" value="TreeGrafter"/>
</dbReference>
<keyword evidence="19" id="KW-0966">Cell projection</keyword>
<evidence type="ECO:0000256" key="20">
    <source>
        <dbReference type="ARBA" id="ARBA00040109"/>
    </source>
</evidence>
<dbReference type="GO" id="GO:0002755">
    <property type="term" value="P:MyD88-dependent toll-like receptor signaling pathway"/>
    <property type="evidence" value="ECO:0007669"/>
    <property type="project" value="TreeGrafter"/>
</dbReference>
<evidence type="ECO:0000256" key="11">
    <source>
        <dbReference type="ARBA" id="ARBA00022753"/>
    </source>
</evidence>
<evidence type="ECO:0000256" key="10">
    <source>
        <dbReference type="ARBA" id="ARBA00022737"/>
    </source>
</evidence>
<dbReference type="Gene3D" id="3.80.10.10">
    <property type="entry name" value="Ribonuclease Inhibitor"/>
    <property type="match status" value="1"/>
</dbReference>
<evidence type="ECO:0000313" key="24">
    <source>
        <dbReference type="Proteomes" id="UP000596742"/>
    </source>
</evidence>
<keyword evidence="8 21" id="KW-0812">Transmembrane</keyword>
<keyword evidence="9" id="KW-0732">Signal</keyword>
<organism evidence="23 24">
    <name type="scientific">Mytilus galloprovincialis</name>
    <name type="common">Mediterranean mussel</name>
    <dbReference type="NCBI Taxonomy" id="29158"/>
    <lineage>
        <taxon>Eukaryota</taxon>
        <taxon>Metazoa</taxon>
        <taxon>Spiralia</taxon>
        <taxon>Lophotrochozoa</taxon>
        <taxon>Mollusca</taxon>
        <taxon>Bivalvia</taxon>
        <taxon>Autobranchia</taxon>
        <taxon>Pteriomorphia</taxon>
        <taxon>Mytilida</taxon>
        <taxon>Mytiloidea</taxon>
        <taxon>Mytilidae</taxon>
        <taxon>Mytilinae</taxon>
        <taxon>Mytilus</taxon>
    </lineage>
</organism>
<dbReference type="InterPro" id="IPR017241">
    <property type="entry name" value="Toll-like_receptor"/>
</dbReference>
<evidence type="ECO:0000256" key="21">
    <source>
        <dbReference type="SAM" id="Phobius"/>
    </source>
</evidence>
<keyword evidence="6" id="KW-0399">Innate immunity</keyword>
<dbReference type="GO" id="GO:0045087">
    <property type="term" value="P:innate immune response"/>
    <property type="evidence" value="ECO:0007669"/>
    <property type="project" value="UniProtKB-KW"/>
</dbReference>
<dbReference type="PROSITE" id="PS50104">
    <property type="entry name" value="TIR"/>
    <property type="match status" value="1"/>
</dbReference>
<dbReference type="SUPFAM" id="SSF52058">
    <property type="entry name" value="L domain-like"/>
    <property type="match status" value="1"/>
</dbReference>
<keyword evidence="18" id="KW-0395">Inflammatory response</keyword>
<dbReference type="InterPro" id="IPR032675">
    <property type="entry name" value="LRR_dom_sf"/>
</dbReference>
<evidence type="ECO:0000256" key="9">
    <source>
        <dbReference type="ARBA" id="ARBA00022729"/>
    </source>
</evidence>
<evidence type="ECO:0000256" key="17">
    <source>
        <dbReference type="ARBA" id="ARBA00023180"/>
    </source>
</evidence>
<evidence type="ECO:0000256" key="12">
    <source>
        <dbReference type="ARBA" id="ARBA00022843"/>
    </source>
</evidence>
<evidence type="ECO:0000256" key="4">
    <source>
        <dbReference type="ARBA" id="ARBA00009634"/>
    </source>
</evidence>
<feature type="transmembrane region" description="Helical" evidence="21">
    <location>
        <begin position="645"/>
        <end position="669"/>
    </location>
</feature>
<protein>
    <recommendedName>
        <fullName evidence="20">Toll-like receptor 4</fullName>
    </recommendedName>
</protein>
<evidence type="ECO:0000256" key="15">
    <source>
        <dbReference type="ARBA" id="ARBA00023136"/>
    </source>
</evidence>
<dbReference type="AlphaFoldDB" id="A0A8B6CXD1"/>
<dbReference type="EMBL" id="UYJE01002493">
    <property type="protein sequence ID" value="VDI11248.1"/>
    <property type="molecule type" value="Genomic_DNA"/>
</dbReference>
<keyword evidence="15 21" id="KW-0472">Membrane</keyword>
<dbReference type="Pfam" id="PF13855">
    <property type="entry name" value="LRR_8"/>
    <property type="match status" value="2"/>
</dbReference>
<evidence type="ECO:0000256" key="1">
    <source>
        <dbReference type="ARBA" id="ARBA00004251"/>
    </source>
</evidence>
<keyword evidence="17" id="KW-0325">Glycoprotein</keyword>
<keyword evidence="12" id="KW-0832">Ubl conjugation</keyword>
<keyword evidence="10" id="KW-0677">Repeat</keyword>
<keyword evidence="24" id="KW-1185">Reference proteome</keyword>
<comment type="similarity">
    <text evidence="4">Belongs to the Toll-like receptor family.</text>
</comment>
<dbReference type="SMART" id="SM00255">
    <property type="entry name" value="TIR"/>
    <property type="match status" value="1"/>
</dbReference>
<dbReference type="GO" id="GO:0050829">
    <property type="term" value="P:defense response to Gram-negative bacterium"/>
    <property type="evidence" value="ECO:0007669"/>
    <property type="project" value="TreeGrafter"/>
</dbReference>
<dbReference type="InterPro" id="IPR000157">
    <property type="entry name" value="TIR_dom"/>
</dbReference>
<keyword evidence="7" id="KW-0433">Leucine-rich repeat</keyword>
<evidence type="ECO:0000256" key="6">
    <source>
        <dbReference type="ARBA" id="ARBA00022588"/>
    </source>
</evidence>
<dbReference type="SMART" id="SM00369">
    <property type="entry name" value="LRR_TYP"/>
    <property type="match status" value="4"/>
</dbReference>
<dbReference type="GO" id="GO:0005886">
    <property type="term" value="C:plasma membrane"/>
    <property type="evidence" value="ECO:0007669"/>
    <property type="project" value="UniProtKB-SubCell"/>
</dbReference>
<proteinExistence type="inferred from homology"/>
<dbReference type="PROSITE" id="PS51450">
    <property type="entry name" value="LRR"/>
    <property type="match status" value="1"/>
</dbReference>
<sequence>MKQEKLELTADCSNLGLTRVPQDLNHTIFALDLSKNRIKILRNNSFERYTQLAVLTIDSNDLYFLDADTFFGLHNLVKLSMNNNKLNLSTAYSNGIFSHTPQLRYLDIGSNQVTTHKYTTLTMYPYFGDMKNLQTLYLDLVNLPVFNSSGLYTLKNLDTVRFSSCTVEEMLNGTFVDMPPSVKQIYLNNCEKVKIVEANFLKPFLNLQILELCGVFIHLSRALELLYPFQNKNMTSIIFKRVTVDFQDSNKYPYAVRVTKEMMKYLQTICVDDLVLAESGIVDFEPGSLLTYNHPECFKRIVFTGNRFSMRDGKSKTMEFITFQSRTINLRVFDYSYNPIKYSNIDYGSDYIQSNNNSDGEYQYETLQHENNPLVRQNVSPHKDQYIYTYTVSLPPNLEALRFSHYLTPTDSRINLMIKRAQNLRHLDVSYFQTSYFPQIYFDGDHNIEFMNMSGIDANLYCLKHSKVKSIFQNLSVAVMQNIKLGQAILSGCDIFNLLPVIENLDVSSNNMWFLPKNAFMYNNKLRILNMKINSFTEIPTAVTALSNLEFLDLRNNYIQSINETIRKWLDQQYPRMLKLYLGGNTFSCTCDTMDFVKWLFTTKTHFDRPQKDFDCRLSNGSVINTLHANTNFHDLFSHCDSETWLQVGIGLIVAFFVCAVPVAIIISYRWKIMFYIYKKFRRVVEKGLRQKCQYDVYLSYAEDSQSWVINSLRPKLEETWKMKVCIGDRDFLVGESKSEAIANAISESRHVIFFISKDSKDEQWLRFEIDRARYEKDANFLQKIIVITGKADMGCIPDELCHIWKDVIGVTWPDNESDNGWQTLKLALWSELS</sequence>
<dbReference type="Proteomes" id="UP000596742">
    <property type="component" value="Unassembled WGS sequence"/>
</dbReference>
<dbReference type="GO" id="GO:0034142">
    <property type="term" value="P:toll-like receptor 4 signaling pathway"/>
    <property type="evidence" value="ECO:0007669"/>
    <property type="project" value="TreeGrafter"/>
</dbReference>
<keyword evidence="16" id="KW-0675">Receptor</keyword>
<keyword evidence="14 21" id="KW-1133">Transmembrane helix</keyword>
<dbReference type="GO" id="GO:0004888">
    <property type="term" value="F:transmembrane signaling receptor activity"/>
    <property type="evidence" value="ECO:0007669"/>
    <property type="project" value="InterPro"/>
</dbReference>
<dbReference type="InterPro" id="IPR001611">
    <property type="entry name" value="Leu-rich_rpt"/>
</dbReference>
<keyword evidence="11" id="KW-0967">Endosome</keyword>
<evidence type="ECO:0000256" key="7">
    <source>
        <dbReference type="ARBA" id="ARBA00022614"/>
    </source>
</evidence>
<keyword evidence="13" id="KW-0391">Immunity</keyword>
<dbReference type="PIRSF" id="PIRSF037595">
    <property type="entry name" value="Toll-like_receptor"/>
    <property type="match status" value="1"/>
</dbReference>
<dbReference type="PANTHER" id="PTHR24365:SF521">
    <property type="entry name" value="TOLL-LIKE RECEPTOR 4"/>
    <property type="match status" value="1"/>
</dbReference>
<feature type="domain" description="TIR" evidence="22">
    <location>
        <begin position="693"/>
        <end position="831"/>
    </location>
</feature>
<dbReference type="InterPro" id="IPR003591">
    <property type="entry name" value="Leu-rich_rpt_typical-subtyp"/>
</dbReference>
<keyword evidence="5" id="KW-1003">Cell membrane</keyword>
<evidence type="ECO:0000256" key="16">
    <source>
        <dbReference type="ARBA" id="ARBA00023170"/>
    </source>
</evidence>
<dbReference type="GO" id="GO:0005769">
    <property type="term" value="C:early endosome"/>
    <property type="evidence" value="ECO:0007669"/>
    <property type="project" value="UniProtKB-SubCell"/>
</dbReference>
<dbReference type="SUPFAM" id="SSF52200">
    <property type="entry name" value="Toll/Interleukin receptor TIR domain"/>
    <property type="match status" value="1"/>
</dbReference>
<evidence type="ECO:0000256" key="19">
    <source>
        <dbReference type="ARBA" id="ARBA00023273"/>
    </source>
</evidence>